<comment type="caution">
    <text evidence="2">The sequence shown here is derived from an EMBL/GenBank/DDBJ whole genome shotgun (WGS) entry which is preliminary data.</text>
</comment>
<feature type="region of interest" description="Disordered" evidence="1">
    <location>
        <begin position="39"/>
        <end position="71"/>
    </location>
</feature>
<keyword evidence="2" id="KW-0808">Transferase</keyword>
<keyword evidence="2" id="KW-0695">RNA-directed DNA polymerase</keyword>
<organism evidence="2">
    <name type="scientific">Tanacetum cinerariifolium</name>
    <name type="common">Dalmatian daisy</name>
    <name type="synonym">Chrysanthemum cinerariifolium</name>
    <dbReference type="NCBI Taxonomy" id="118510"/>
    <lineage>
        <taxon>Eukaryota</taxon>
        <taxon>Viridiplantae</taxon>
        <taxon>Streptophyta</taxon>
        <taxon>Embryophyta</taxon>
        <taxon>Tracheophyta</taxon>
        <taxon>Spermatophyta</taxon>
        <taxon>Magnoliopsida</taxon>
        <taxon>eudicotyledons</taxon>
        <taxon>Gunneridae</taxon>
        <taxon>Pentapetalae</taxon>
        <taxon>asterids</taxon>
        <taxon>campanulids</taxon>
        <taxon>Asterales</taxon>
        <taxon>Asteraceae</taxon>
        <taxon>Asteroideae</taxon>
        <taxon>Anthemideae</taxon>
        <taxon>Anthemidinae</taxon>
        <taxon>Tanacetum</taxon>
    </lineage>
</organism>
<protein>
    <submittedName>
        <fullName evidence="2">Ribonuclease H-like domain, reverse transcriptase, RNA-dependent DNA polymerase</fullName>
    </submittedName>
</protein>
<proteinExistence type="predicted"/>
<accession>A0A699QUB0</accession>
<dbReference type="AlphaFoldDB" id="A0A699QUB0"/>
<sequence>QAGKEEADRLGLAFPSLNLILGVATPSIGSFISAGSTPPVSAGSTPQMSSCASPISADRHSSAAGKSPISASRPVFAGRPTDLFLLATQLVLMVDLFLLRRNNHPDFQLCMFSYFLSQEEPTTVAQALADPAWVEAIQAEM</sequence>
<evidence type="ECO:0000256" key="1">
    <source>
        <dbReference type="SAM" id="MobiDB-lite"/>
    </source>
</evidence>
<keyword evidence="2" id="KW-0548">Nucleotidyltransferase</keyword>
<dbReference type="EMBL" id="BKCJ011067408">
    <property type="protein sequence ID" value="GFC78789.1"/>
    <property type="molecule type" value="Genomic_DNA"/>
</dbReference>
<evidence type="ECO:0000313" key="2">
    <source>
        <dbReference type="EMBL" id="GFC78789.1"/>
    </source>
</evidence>
<reference evidence="2" key="1">
    <citation type="journal article" date="2019" name="Sci. Rep.">
        <title>Draft genome of Tanacetum cinerariifolium, the natural source of mosquito coil.</title>
        <authorList>
            <person name="Yamashiro T."/>
            <person name="Shiraishi A."/>
            <person name="Satake H."/>
            <person name="Nakayama K."/>
        </authorList>
    </citation>
    <scope>NUCLEOTIDE SEQUENCE</scope>
</reference>
<feature type="non-terminal residue" evidence="2">
    <location>
        <position position="1"/>
    </location>
</feature>
<name>A0A699QUB0_TANCI</name>
<feature type="compositionally biased region" description="Polar residues" evidence="1">
    <location>
        <begin position="39"/>
        <end position="53"/>
    </location>
</feature>
<gene>
    <name evidence="2" type="ORF">Tci_850759</name>
</gene>
<dbReference type="GO" id="GO:0003964">
    <property type="term" value="F:RNA-directed DNA polymerase activity"/>
    <property type="evidence" value="ECO:0007669"/>
    <property type="project" value="UniProtKB-KW"/>
</dbReference>